<evidence type="ECO:0000256" key="2">
    <source>
        <dbReference type="ARBA" id="ARBA00022723"/>
    </source>
</evidence>
<name>A0A1Y5SCV4_9PROT</name>
<dbReference type="CDD" id="cd01085">
    <property type="entry name" value="APP"/>
    <property type="match status" value="1"/>
</dbReference>
<proteinExistence type="inferred from homology"/>
<dbReference type="OrthoDB" id="9806388at2"/>
<gene>
    <name evidence="7" type="primary">pepQ_1</name>
    <name evidence="7" type="ORF">OCH7691_01537</name>
</gene>
<evidence type="ECO:0000313" key="8">
    <source>
        <dbReference type="Proteomes" id="UP000193200"/>
    </source>
</evidence>
<evidence type="ECO:0000256" key="1">
    <source>
        <dbReference type="ARBA" id="ARBA00008766"/>
    </source>
</evidence>
<dbReference type="InterPro" id="IPR033740">
    <property type="entry name" value="Pept_M24B"/>
</dbReference>
<dbReference type="GO" id="GO:0005737">
    <property type="term" value="C:cytoplasm"/>
    <property type="evidence" value="ECO:0007669"/>
    <property type="project" value="UniProtKB-ARBA"/>
</dbReference>
<feature type="domain" description="Peptidase M24 C-terminal" evidence="6">
    <location>
        <begin position="614"/>
        <end position="673"/>
    </location>
</feature>
<evidence type="ECO:0000259" key="6">
    <source>
        <dbReference type="Pfam" id="PF16188"/>
    </source>
</evidence>
<evidence type="ECO:0000259" key="5">
    <source>
        <dbReference type="Pfam" id="PF01321"/>
    </source>
</evidence>
<dbReference type="InterPro" id="IPR036005">
    <property type="entry name" value="Creatinase/aminopeptidase-like"/>
</dbReference>
<dbReference type="AlphaFoldDB" id="A0A1Y5SCV4"/>
<dbReference type="Gene3D" id="3.90.230.10">
    <property type="entry name" value="Creatinase/methionine aminopeptidase superfamily"/>
    <property type="match status" value="1"/>
</dbReference>
<comment type="similarity">
    <text evidence="1">Belongs to the peptidase M24B family.</text>
</comment>
<keyword evidence="3 7" id="KW-0378">Hydrolase</keyword>
<dbReference type="GO" id="GO:0046872">
    <property type="term" value="F:metal ion binding"/>
    <property type="evidence" value="ECO:0007669"/>
    <property type="project" value="UniProtKB-KW"/>
</dbReference>
<dbReference type="RefSeq" id="WP_085882743.1">
    <property type="nucleotide sequence ID" value="NZ_FWFR01000001.1"/>
</dbReference>
<dbReference type="InterPro" id="IPR032416">
    <property type="entry name" value="Peptidase_M24_C"/>
</dbReference>
<dbReference type="EC" id="3.4.13.9" evidence="7"/>
<dbReference type="Pfam" id="PF16188">
    <property type="entry name" value="Peptidase_M24_C"/>
    <property type="match status" value="1"/>
</dbReference>
<dbReference type="InterPro" id="IPR000587">
    <property type="entry name" value="Creatinase_N"/>
</dbReference>
<dbReference type="Proteomes" id="UP000193200">
    <property type="component" value="Unassembled WGS sequence"/>
</dbReference>
<dbReference type="EMBL" id="FWFR01000001">
    <property type="protein sequence ID" value="SLN37497.1"/>
    <property type="molecule type" value="Genomic_DNA"/>
</dbReference>
<feature type="domain" description="Creatinase N-terminal" evidence="5">
    <location>
        <begin position="89"/>
        <end position="217"/>
    </location>
</feature>
<evidence type="ECO:0000259" key="4">
    <source>
        <dbReference type="Pfam" id="PF00557"/>
    </source>
</evidence>
<dbReference type="GO" id="GO:0070006">
    <property type="term" value="F:metalloaminopeptidase activity"/>
    <property type="evidence" value="ECO:0007669"/>
    <property type="project" value="InterPro"/>
</dbReference>
<dbReference type="InParanoid" id="A0A1Y5SCV4"/>
<keyword evidence="7" id="KW-0224">Dipeptidase</keyword>
<sequence length="674" mass="72028">MRDAPQATRELVARLLEAEDAGDGATDVEALSALIDGIAAAPERLGGHDGLALLPADDAAMSARLASLLRERAQRFEAIVEDPAASADRLARLRVELADRELDGFLVPLSDEYHGEWVPPGAMRLTWLTGFTGSAGLAIVHRDTAAIFVDGRYTLQVRQQVDAALFTPRHVSDEPPEAWIAETVQAGEVIGFDPWLHTESGLARIRAAIEKRGATLKATDGNPIDAVWTDRPPAPLSPARPLPLAYSGRESADKRTEVAGALDGADAVVLTLPDSIAWLLNIRGADVPHTPLPLSFAILHADATAELFIDPRKVDDELRRHCGNAVTISQPDRFGPALDALAGRKVRVDPASTGVWVLERLRRAGAQPVLADDPCQLPKACKNPTELDGARAAHRRDGIAVSRFLAWLAANGADGTIDEMSAQERLRAFRAEGELIRDLSFGTISGAGPNGAIVHYHATRASNRTLEPGSLYLVDSGGQYLDGTTDITRTVAIGTPSAEMKDRFTRVLKGHIALATARFPAGTTGSQLDALARQPLWQAGLDYDHGTGHGVGSYLGVHEGPQRISKIGNTVALRPGMIVSNEPGYYKTGAYGIRIENLVAVIECGVPEGGERPLLGFETLTLAPIDRNLVDTALLDDGERRWLDAYHARVRENAAPALSGEALAWLEAATAPLG</sequence>
<dbReference type="SUPFAM" id="SSF53092">
    <property type="entry name" value="Creatinase/prolidase N-terminal domain"/>
    <property type="match status" value="1"/>
</dbReference>
<dbReference type="Pfam" id="PF16189">
    <property type="entry name" value="Creatinase_N_2"/>
    <property type="match status" value="1"/>
</dbReference>
<dbReference type="InterPro" id="IPR029149">
    <property type="entry name" value="Creatin/AminoP/Spt16_N"/>
</dbReference>
<dbReference type="Pfam" id="PF00557">
    <property type="entry name" value="Peptidase_M24"/>
    <property type="match status" value="1"/>
</dbReference>
<keyword evidence="8" id="KW-1185">Reference proteome</keyword>
<organism evidence="7 8">
    <name type="scientific">Oceanibacterium hippocampi</name>
    <dbReference type="NCBI Taxonomy" id="745714"/>
    <lineage>
        <taxon>Bacteria</taxon>
        <taxon>Pseudomonadati</taxon>
        <taxon>Pseudomonadota</taxon>
        <taxon>Alphaproteobacteria</taxon>
        <taxon>Sneathiellales</taxon>
        <taxon>Sneathiellaceae</taxon>
        <taxon>Oceanibacterium</taxon>
    </lineage>
</organism>
<accession>A0A1Y5SCV4</accession>
<dbReference type="GO" id="GO:0102009">
    <property type="term" value="F:proline dipeptidase activity"/>
    <property type="evidence" value="ECO:0007669"/>
    <property type="project" value="UniProtKB-EC"/>
</dbReference>
<feature type="domain" description="Peptidase M24" evidence="4">
    <location>
        <begin position="390"/>
        <end position="602"/>
    </location>
</feature>
<dbReference type="PANTHER" id="PTHR43763">
    <property type="entry name" value="XAA-PRO AMINOPEPTIDASE 1"/>
    <property type="match status" value="1"/>
</dbReference>
<dbReference type="FunFam" id="3.90.230.10:FF:000009">
    <property type="entry name" value="xaa-Pro aminopeptidase 2"/>
    <property type="match status" value="1"/>
</dbReference>
<protein>
    <submittedName>
        <fullName evidence="7">Xaa-Pro dipeptidase</fullName>
        <ecNumber evidence="7">3.4.13.9</ecNumber>
    </submittedName>
</protein>
<keyword evidence="7" id="KW-0645">Protease</keyword>
<evidence type="ECO:0000256" key="3">
    <source>
        <dbReference type="ARBA" id="ARBA00022801"/>
    </source>
</evidence>
<dbReference type="PANTHER" id="PTHR43763:SF6">
    <property type="entry name" value="XAA-PRO AMINOPEPTIDASE 1"/>
    <property type="match status" value="1"/>
</dbReference>
<dbReference type="SUPFAM" id="SSF55920">
    <property type="entry name" value="Creatinase/aminopeptidase"/>
    <property type="match status" value="1"/>
</dbReference>
<evidence type="ECO:0000313" key="7">
    <source>
        <dbReference type="EMBL" id="SLN37497.1"/>
    </source>
</evidence>
<keyword evidence="2" id="KW-0479">Metal-binding</keyword>
<dbReference type="InterPro" id="IPR050422">
    <property type="entry name" value="X-Pro_aminopeptidase_P"/>
</dbReference>
<reference evidence="7 8" key="1">
    <citation type="submission" date="2017-03" db="EMBL/GenBank/DDBJ databases">
        <authorList>
            <person name="Afonso C.L."/>
            <person name="Miller P.J."/>
            <person name="Scott M.A."/>
            <person name="Spackman E."/>
            <person name="Goraichik I."/>
            <person name="Dimitrov K.M."/>
            <person name="Suarez D.L."/>
            <person name="Swayne D.E."/>
        </authorList>
    </citation>
    <scope>NUCLEOTIDE SEQUENCE [LARGE SCALE GENOMIC DNA]</scope>
    <source>
        <strain evidence="7 8">CECT 7691</strain>
    </source>
</reference>
<dbReference type="Pfam" id="PF01321">
    <property type="entry name" value="Creatinase_N"/>
    <property type="match status" value="1"/>
</dbReference>
<dbReference type="InterPro" id="IPR000994">
    <property type="entry name" value="Pept_M24"/>
</dbReference>
<dbReference type="Gene3D" id="3.40.350.10">
    <property type="entry name" value="Creatinase/prolidase N-terminal domain"/>
    <property type="match status" value="2"/>
</dbReference>